<keyword evidence="1" id="KW-0732">Signal</keyword>
<proteinExistence type="predicted"/>
<name>A0A9X2RKD2_9PROT</name>
<comment type="caution">
    <text evidence="2">The sequence shown here is derived from an EMBL/GenBank/DDBJ whole genome shotgun (WGS) entry which is preliminary data.</text>
</comment>
<reference evidence="2" key="1">
    <citation type="submission" date="2022-07" db="EMBL/GenBank/DDBJ databases">
        <title>Parvularcula maris sp. nov., an algicidal bacterium isolated from seawater.</title>
        <authorList>
            <person name="Li F."/>
        </authorList>
    </citation>
    <scope>NUCLEOTIDE SEQUENCE</scope>
    <source>
        <strain evidence="2">BGMRC 0090</strain>
    </source>
</reference>
<evidence type="ECO:0000313" key="3">
    <source>
        <dbReference type="Proteomes" id="UP001142610"/>
    </source>
</evidence>
<organism evidence="2 3">
    <name type="scientific">Parvularcula maris</name>
    <dbReference type="NCBI Taxonomy" id="2965077"/>
    <lineage>
        <taxon>Bacteria</taxon>
        <taxon>Pseudomonadati</taxon>
        <taxon>Pseudomonadota</taxon>
        <taxon>Alphaproteobacteria</taxon>
        <taxon>Parvularculales</taxon>
        <taxon>Parvularculaceae</taxon>
        <taxon>Parvularcula</taxon>
    </lineage>
</organism>
<feature type="chain" id="PRO_5040943630" evidence="1">
    <location>
        <begin position="23"/>
        <end position="318"/>
    </location>
</feature>
<gene>
    <name evidence="2" type="ORF">NOG11_09640</name>
</gene>
<dbReference type="AlphaFoldDB" id="A0A9X2RKD2"/>
<dbReference type="Proteomes" id="UP001142610">
    <property type="component" value="Unassembled WGS sequence"/>
</dbReference>
<evidence type="ECO:0000313" key="2">
    <source>
        <dbReference type="EMBL" id="MCQ8185658.1"/>
    </source>
</evidence>
<dbReference type="InterPro" id="IPR037107">
    <property type="entry name" value="Put_OMP_sf"/>
</dbReference>
<dbReference type="InterPro" id="IPR018707">
    <property type="entry name" value="LpxR"/>
</dbReference>
<keyword evidence="3" id="KW-1185">Reference proteome</keyword>
<accession>A0A9X2RKD2</accession>
<dbReference type="Pfam" id="PF09982">
    <property type="entry name" value="LpxR"/>
    <property type="match status" value="1"/>
</dbReference>
<dbReference type="Gene3D" id="2.40.128.140">
    <property type="entry name" value="Outer membrane protein"/>
    <property type="match status" value="1"/>
</dbReference>
<sequence length="318" mass="34598">MFKRAILTAAAPLALLAAQSEARDLGTLTVTAENDFVANQDRHYTNGLRAAYVTGEVRGTSLERRLGGYGATLRRSFAVAQQIYTPKDYFTDTPDPDDHPYAGYLFAEAGLLAEKNGRFDLFTLELGVVGPAALGEETQNWFHERRNYMLAEGWDHQLPNEVAVNLSYDWKGRPWAEGRMGPLEAEFTPVAGASLGNVAVNARAGGMVRLGSNLRPNFGPARIRPSLTGSGHFSRGVSWFLFAGAEARAVAHDIFLDGSLVQDSASTDKNPLVGDLQAGAVMELGRVQLSWTYVARTERYEAQDDPDGYGGFSVGVKF</sequence>
<feature type="signal peptide" evidence="1">
    <location>
        <begin position="1"/>
        <end position="22"/>
    </location>
</feature>
<dbReference type="RefSeq" id="WP_256619548.1">
    <property type="nucleotide sequence ID" value="NZ_JANIBC010000007.1"/>
</dbReference>
<dbReference type="EMBL" id="JANIBC010000007">
    <property type="protein sequence ID" value="MCQ8185658.1"/>
    <property type="molecule type" value="Genomic_DNA"/>
</dbReference>
<protein>
    <submittedName>
        <fullName evidence="2">Lipid A deacylase LpxR family protein</fullName>
    </submittedName>
</protein>
<evidence type="ECO:0000256" key="1">
    <source>
        <dbReference type="SAM" id="SignalP"/>
    </source>
</evidence>